<sequence length="165" mass="19050">MKNLLSIIILLLGCHSFAQSNDVPIHYYHNHKKQKINNLEVFMFYENDTILLATRKNKIVLPKTDGRFGLKINVNDQQFLTNPKTPNENQNYVAIVLGKITDTKKLKKSPTHSNFYIYRKNYLLPIENIDTVAELNFIVLTKKEVTSATAYRLRSNASVEIIKPN</sequence>
<accession>A0ABW5YNW5</accession>
<keyword evidence="3" id="KW-1185">Reference proteome</keyword>
<reference evidence="3" key="1">
    <citation type="journal article" date="2019" name="Int. J. Syst. Evol. Microbiol.">
        <title>The Global Catalogue of Microorganisms (GCM) 10K type strain sequencing project: providing services to taxonomists for standard genome sequencing and annotation.</title>
        <authorList>
            <consortium name="The Broad Institute Genomics Platform"/>
            <consortium name="The Broad Institute Genome Sequencing Center for Infectious Disease"/>
            <person name="Wu L."/>
            <person name="Ma J."/>
        </authorList>
    </citation>
    <scope>NUCLEOTIDE SEQUENCE [LARGE SCALE GENOMIC DNA]</scope>
    <source>
        <strain evidence="3">KCTC 22671</strain>
    </source>
</reference>
<dbReference type="Proteomes" id="UP001597534">
    <property type="component" value="Unassembled WGS sequence"/>
</dbReference>
<name>A0ABW5YNW5_9FLAO</name>
<comment type="caution">
    <text evidence="2">The sequence shown here is derived from an EMBL/GenBank/DDBJ whole genome shotgun (WGS) entry which is preliminary data.</text>
</comment>
<organism evidence="2 3">
    <name type="scientific">Flavobacterium chuncheonense</name>
    <dbReference type="NCBI Taxonomy" id="2026653"/>
    <lineage>
        <taxon>Bacteria</taxon>
        <taxon>Pseudomonadati</taxon>
        <taxon>Bacteroidota</taxon>
        <taxon>Flavobacteriia</taxon>
        <taxon>Flavobacteriales</taxon>
        <taxon>Flavobacteriaceae</taxon>
        <taxon>Flavobacterium</taxon>
    </lineage>
</organism>
<proteinExistence type="predicted"/>
<evidence type="ECO:0000313" key="2">
    <source>
        <dbReference type="EMBL" id="MFD2892756.1"/>
    </source>
</evidence>
<keyword evidence="1" id="KW-0732">Signal</keyword>
<evidence type="ECO:0000313" key="3">
    <source>
        <dbReference type="Proteomes" id="UP001597534"/>
    </source>
</evidence>
<dbReference type="RefSeq" id="WP_379812471.1">
    <property type="nucleotide sequence ID" value="NZ_JBHUPC010000017.1"/>
</dbReference>
<gene>
    <name evidence="2" type="ORF">ACFS5J_12110</name>
</gene>
<evidence type="ECO:0000256" key="1">
    <source>
        <dbReference type="SAM" id="SignalP"/>
    </source>
</evidence>
<protein>
    <submittedName>
        <fullName evidence="2">Uncharacterized protein</fullName>
    </submittedName>
</protein>
<dbReference type="EMBL" id="JBHUPC010000017">
    <property type="protein sequence ID" value="MFD2892756.1"/>
    <property type="molecule type" value="Genomic_DNA"/>
</dbReference>
<feature type="signal peptide" evidence="1">
    <location>
        <begin position="1"/>
        <end position="20"/>
    </location>
</feature>
<feature type="chain" id="PRO_5046283142" evidence="1">
    <location>
        <begin position="21"/>
        <end position="165"/>
    </location>
</feature>